<feature type="transmembrane region" description="Helical" evidence="1">
    <location>
        <begin position="266"/>
        <end position="286"/>
    </location>
</feature>
<feature type="transmembrane region" description="Helical" evidence="1">
    <location>
        <begin position="116"/>
        <end position="133"/>
    </location>
</feature>
<feature type="transmembrane region" description="Helical" evidence="1">
    <location>
        <begin position="229"/>
        <end position="254"/>
    </location>
</feature>
<dbReference type="RefSeq" id="WP_201102089.1">
    <property type="nucleotide sequence ID" value="NZ_CP067977.1"/>
</dbReference>
<keyword evidence="1" id="KW-0812">Transmembrane</keyword>
<proteinExistence type="predicted"/>
<protein>
    <submittedName>
        <fullName evidence="3">DUF418 domain-containing protein</fullName>
    </submittedName>
</protein>
<feature type="domain" description="DUF418" evidence="2">
    <location>
        <begin position="254"/>
        <end position="413"/>
    </location>
</feature>
<evidence type="ECO:0000259" key="2">
    <source>
        <dbReference type="Pfam" id="PF04235"/>
    </source>
</evidence>
<dbReference type="Proteomes" id="UP000595448">
    <property type="component" value="Chromosome"/>
</dbReference>
<sequence length="421" mass="45826">MTTIDPATSVSLAPARLAPVAPADREFNLDMLRGWAILGILAVNAMTFAWPFALEMSPDLTPFAMAGADKVGTWATDVFFTDKFRSLFSMLFGVSVFLIGGERSDAARGALLRRRLWLLALIGALHGAVLWFGDILLNYAVWGFVMLLVRSWTGRRLVWTGGLLLVFWSLLAVGMVYLTAWGETYAAAQGAEAAQSGNPFAVTAAGFQAQIEAGRAGWPQAGIQNFQNWLITAPFLIIIFGPVTLSLMMLGLGLYKTGFFSGRAPVWVYGLLSAAALANLAVFAWSEWISLGSPKGQDPAGLIDEIAASFAPLITLGYASLLILMTRFGLKVVTSVLVPVGRMAFTNYLTQSLIMASLFYLNWGPGWYGTMGPGALWGVVAAVWAVQLIWSPLWLSMFQMGPLEWLWRSATYGRWVPLRKG</sequence>
<feature type="transmembrane region" description="Helical" evidence="1">
    <location>
        <begin position="139"/>
        <end position="155"/>
    </location>
</feature>
<dbReference type="Pfam" id="PF04235">
    <property type="entry name" value="DUF418"/>
    <property type="match status" value="1"/>
</dbReference>
<feature type="transmembrane region" description="Helical" evidence="1">
    <location>
        <begin position="306"/>
        <end position="324"/>
    </location>
</feature>
<accession>A0ABX7BLW6</accession>
<feature type="transmembrane region" description="Helical" evidence="1">
    <location>
        <begin position="345"/>
        <end position="363"/>
    </location>
</feature>
<dbReference type="InterPro" id="IPR052529">
    <property type="entry name" value="Bact_Transport_Assoc"/>
</dbReference>
<keyword evidence="4" id="KW-1185">Reference proteome</keyword>
<reference evidence="3 4" key="1">
    <citation type="submission" date="2021-01" db="EMBL/GenBank/DDBJ databases">
        <title>Brevundimonas vitis sp. nov., an bacterium isolated from grape (Vitis vinifera).</title>
        <authorList>
            <person name="Jiang L."/>
            <person name="Lee J."/>
        </authorList>
    </citation>
    <scope>NUCLEOTIDE SEQUENCE [LARGE SCALE GENOMIC DNA]</scope>
    <source>
        <strain evidence="3 4">GRTSA-9</strain>
    </source>
</reference>
<keyword evidence="1" id="KW-0472">Membrane</keyword>
<evidence type="ECO:0000256" key="1">
    <source>
        <dbReference type="SAM" id="Phobius"/>
    </source>
</evidence>
<dbReference type="PANTHER" id="PTHR30590">
    <property type="entry name" value="INNER MEMBRANE PROTEIN"/>
    <property type="match status" value="1"/>
</dbReference>
<evidence type="ECO:0000313" key="4">
    <source>
        <dbReference type="Proteomes" id="UP000595448"/>
    </source>
</evidence>
<name>A0ABX7BLW6_9CAUL</name>
<keyword evidence="1" id="KW-1133">Transmembrane helix</keyword>
<feature type="transmembrane region" description="Helical" evidence="1">
    <location>
        <begin position="84"/>
        <end position="104"/>
    </location>
</feature>
<dbReference type="EMBL" id="CP067977">
    <property type="protein sequence ID" value="QQQ17713.1"/>
    <property type="molecule type" value="Genomic_DNA"/>
</dbReference>
<dbReference type="PANTHER" id="PTHR30590:SF2">
    <property type="entry name" value="INNER MEMBRANE PROTEIN"/>
    <property type="match status" value="1"/>
</dbReference>
<feature type="transmembrane region" description="Helical" evidence="1">
    <location>
        <begin position="162"/>
        <end position="180"/>
    </location>
</feature>
<feature type="transmembrane region" description="Helical" evidence="1">
    <location>
        <begin position="375"/>
        <end position="395"/>
    </location>
</feature>
<feature type="transmembrane region" description="Helical" evidence="1">
    <location>
        <begin position="35"/>
        <end position="53"/>
    </location>
</feature>
<dbReference type="InterPro" id="IPR007349">
    <property type="entry name" value="DUF418"/>
</dbReference>
<organism evidence="3 4">
    <name type="scientific">Brevundimonas vitisensis</name>
    <dbReference type="NCBI Taxonomy" id="2800818"/>
    <lineage>
        <taxon>Bacteria</taxon>
        <taxon>Pseudomonadati</taxon>
        <taxon>Pseudomonadota</taxon>
        <taxon>Alphaproteobacteria</taxon>
        <taxon>Caulobacterales</taxon>
        <taxon>Caulobacteraceae</taxon>
        <taxon>Brevundimonas</taxon>
    </lineage>
</organism>
<gene>
    <name evidence="3" type="ORF">JIP62_10240</name>
</gene>
<evidence type="ECO:0000313" key="3">
    <source>
        <dbReference type="EMBL" id="QQQ17713.1"/>
    </source>
</evidence>